<feature type="domain" description="Glycosyltransferase subfamily 4-like N-terminal" evidence="2">
    <location>
        <begin position="17"/>
        <end position="207"/>
    </location>
</feature>
<keyword evidence="3" id="KW-0808">Transferase</keyword>
<dbReference type="InterPro" id="IPR050194">
    <property type="entry name" value="Glycosyltransferase_grp1"/>
</dbReference>
<dbReference type="AlphaFoldDB" id="A0A1M5E2Z0"/>
<organism evidence="3 4">
    <name type="scientific">Flavisolibacter ginsengisoli DSM 18119</name>
    <dbReference type="NCBI Taxonomy" id="1121884"/>
    <lineage>
        <taxon>Bacteria</taxon>
        <taxon>Pseudomonadati</taxon>
        <taxon>Bacteroidota</taxon>
        <taxon>Chitinophagia</taxon>
        <taxon>Chitinophagales</taxon>
        <taxon>Chitinophagaceae</taxon>
        <taxon>Flavisolibacter</taxon>
    </lineage>
</organism>
<dbReference type="STRING" id="1121884.SAMN02745131_03397"/>
<evidence type="ECO:0000313" key="3">
    <source>
        <dbReference type="EMBL" id="SHF73442.1"/>
    </source>
</evidence>
<evidence type="ECO:0000259" key="1">
    <source>
        <dbReference type="Pfam" id="PF00534"/>
    </source>
</evidence>
<dbReference type="Pfam" id="PF13579">
    <property type="entry name" value="Glyco_trans_4_4"/>
    <property type="match status" value="1"/>
</dbReference>
<dbReference type="GO" id="GO:0016758">
    <property type="term" value="F:hexosyltransferase activity"/>
    <property type="evidence" value="ECO:0007669"/>
    <property type="project" value="TreeGrafter"/>
</dbReference>
<dbReference type="OrthoDB" id="9811902at2"/>
<feature type="domain" description="Glycosyl transferase family 1" evidence="1">
    <location>
        <begin position="219"/>
        <end position="392"/>
    </location>
</feature>
<dbReference type="Gene3D" id="3.40.50.2000">
    <property type="entry name" value="Glycogen Phosphorylase B"/>
    <property type="match status" value="2"/>
</dbReference>
<dbReference type="InterPro" id="IPR028098">
    <property type="entry name" value="Glyco_trans_4-like_N"/>
</dbReference>
<keyword evidence="4" id="KW-1185">Reference proteome</keyword>
<dbReference type="RefSeq" id="WP_072836533.1">
    <property type="nucleotide sequence ID" value="NZ_FQUU01000017.1"/>
</dbReference>
<dbReference type="PANTHER" id="PTHR45947:SF3">
    <property type="entry name" value="SULFOQUINOVOSYL TRANSFERASE SQD2"/>
    <property type="match status" value="1"/>
</dbReference>
<dbReference type="InterPro" id="IPR001296">
    <property type="entry name" value="Glyco_trans_1"/>
</dbReference>
<reference evidence="3 4" key="1">
    <citation type="submission" date="2016-11" db="EMBL/GenBank/DDBJ databases">
        <authorList>
            <person name="Jaros S."/>
            <person name="Januszkiewicz K."/>
            <person name="Wedrychowicz H."/>
        </authorList>
    </citation>
    <scope>NUCLEOTIDE SEQUENCE [LARGE SCALE GENOMIC DNA]</scope>
    <source>
        <strain evidence="3 4">DSM 18119</strain>
    </source>
</reference>
<sequence length="409" mass="45879">MNKQVLLIGGNFSPEPTGIGKYNGEMIIWMAQNGYECTVITTQPYYPQWKVQEPYTNKGYVKEIIETSGNTITIFRCPQYVPANPSGKKRLFQEFSFTCSSFIRLLGVLGKKKFDYVLTVVPPFQLGLHALLYKKLRGAKFLYHVQDLQIEAARDLQMIKSKTLIKGLFGLEKFVLKQADVVSSISKGMIKRVEAKTGKEVVFLPNWVDMNFFYPLSNRDELKINAGFAADDILVLYSGAIGEKQGLEMILESAARLKDSNGVKFLICGSGPYKDKLIEQAKQRQLHNVQFVPLQPFEQFNSFLNMADIHLVIQKKGASDLVMPSKLTTILAVGGVSLVTAEKGSSLYEVVNENNMGVLVDPEDEEAFSNALLKIIGDDLSVIRNNARRYAEEHLAIDKVLGKYTEHLN</sequence>
<dbReference type="Proteomes" id="UP000184048">
    <property type="component" value="Unassembled WGS sequence"/>
</dbReference>
<dbReference type="NCBIfam" id="NF007640">
    <property type="entry name" value="PRK10307.1"/>
    <property type="match status" value="1"/>
</dbReference>
<dbReference type="PANTHER" id="PTHR45947">
    <property type="entry name" value="SULFOQUINOVOSYL TRANSFERASE SQD2"/>
    <property type="match status" value="1"/>
</dbReference>
<dbReference type="SUPFAM" id="SSF53756">
    <property type="entry name" value="UDP-Glycosyltransferase/glycogen phosphorylase"/>
    <property type="match status" value="1"/>
</dbReference>
<gene>
    <name evidence="3" type="ORF">SAMN02745131_03397</name>
</gene>
<evidence type="ECO:0000259" key="2">
    <source>
        <dbReference type="Pfam" id="PF13579"/>
    </source>
</evidence>
<name>A0A1M5E2Z0_9BACT</name>
<protein>
    <submittedName>
        <fullName evidence="3">Colanic acid biosynthesis glycosyl transferase WcaI</fullName>
    </submittedName>
</protein>
<dbReference type="Pfam" id="PF00534">
    <property type="entry name" value="Glycos_transf_1"/>
    <property type="match status" value="1"/>
</dbReference>
<dbReference type="EMBL" id="FQUU01000017">
    <property type="protein sequence ID" value="SHF73442.1"/>
    <property type="molecule type" value="Genomic_DNA"/>
</dbReference>
<proteinExistence type="predicted"/>
<dbReference type="CDD" id="cd03794">
    <property type="entry name" value="GT4_WbuB-like"/>
    <property type="match status" value="1"/>
</dbReference>
<accession>A0A1M5E2Z0</accession>
<evidence type="ECO:0000313" key="4">
    <source>
        <dbReference type="Proteomes" id="UP000184048"/>
    </source>
</evidence>